<comment type="caution">
    <text evidence="2">The sequence shown here is derived from an EMBL/GenBank/DDBJ whole genome shotgun (WGS) entry which is preliminary data.</text>
</comment>
<evidence type="ECO:0008006" key="4">
    <source>
        <dbReference type="Google" id="ProtNLM"/>
    </source>
</evidence>
<feature type="signal peptide" evidence="1">
    <location>
        <begin position="1"/>
        <end position="19"/>
    </location>
</feature>
<gene>
    <name evidence="2" type="ORF">V5J35_003625</name>
</gene>
<keyword evidence="1" id="KW-0732">Signal</keyword>
<protein>
    <recommendedName>
        <fullName evidence="4">DUF3080 domain-containing protein</fullName>
    </recommendedName>
</protein>
<dbReference type="PROSITE" id="PS51257">
    <property type="entry name" value="PROKAR_LIPOPROTEIN"/>
    <property type="match status" value="1"/>
</dbReference>
<proteinExistence type="predicted"/>
<keyword evidence="3" id="KW-1185">Reference proteome</keyword>
<reference evidence="2 3" key="1">
    <citation type="submission" date="2024-06" db="EMBL/GenBank/DDBJ databases">
        <title>Genomic Encyclopedia of Type Strains, Phase V (KMG-V): Genome sequencing to study the core and pangenomes of soil and plant-associated prokaryotes.</title>
        <authorList>
            <person name="Whitman W."/>
        </authorList>
    </citation>
    <scope>NUCLEOTIDE SEQUENCE [LARGE SCALE GENOMIC DNA]</scope>
    <source>
        <strain evidence="2 3">NE40</strain>
    </source>
</reference>
<dbReference type="EMBL" id="JBEWTB010000002">
    <property type="protein sequence ID" value="MET4758433.1"/>
    <property type="molecule type" value="Genomic_DNA"/>
</dbReference>
<dbReference type="InterPro" id="IPR021431">
    <property type="entry name" value="DUF3080"/>
</dbReference>
<sequence length="349" mass="39930">MIRFLLPLLLLLLSGCQPGNPMDDLLDDYLKRISRVTEIDPAPHKTARDPALPPLKERIYDIPDIRMKALAALDLLECPRLSKVVAYRNSSLGRQMLPSQRLHYEKELLNELTGCIQYLQETEPDSTILPELQSITVRKEEQLPAIRWNALFGHVELAKQLTLQPESLPDEQTGQAGTLNTLLYLNHYLPDQTLSTPYTKMEMEEHLQQLIASHYSGQLIRSAIRLTDTLNAVAYLLETRLKQRPLCPNGRLMPTAERLQNVFRLLYASQIQAYLSRIDREGSAWRSAMKQLLQQLPPPPSEPMQAYLQQITSDQTPFGIWYRLDQSVKRHTSAWQAVLSECNLMPAGR</sequence>
<evidence type="ECO:0000313" key="3">
    <source>
        <dbReference type="Proteomes" id="UP001549366"/>
    </source>
</evidence>
<accession>A0ABV2SL07</accession>
<dbReference type="Proteomes" id="UP001549366">
    <property type="component" value="Unassembled WGS sequence"/>
</dbReference>
<feature type="chain" id="PRO_5045886234" description="DUF3080 domain-containing protein" evidence="1">
    <location>
        <begin position="20"/>
        <end position="349"/>
    </location>
</feature>
<evidence type="ECO:0000256" key="1">
    <source>
        <dbReference type="SAM" id="SignalP"/>
    </source>
</evidence>
<evidence type="ECO:0000313" key="2">
    <source>
        <dbReference type="EMBL" id="MET4758433.1"/>
    </source>
</evidence>
<name>A0ABV2SL07_9GAMM</name>
<dbReference type="Pfam" id="PF11279">
    <property type="entry name" value="DUF3080"/>
    <property type="match status" value="1"/>
</dbReference>
<organism evidence="2 3">
    <name type="scientific">Endozoicomonas lisbonensis</name>
    <dbReference type="NCBI Taxonomy" id="3120522"/>
    <lineage>
        <taxon>Bacteria</taxon>
        <taxon>Pseudomonadati</taxon>
        <taxon>Pseudomonadota</taxon>
        <taxon>Gammaproteobacteria</taxon>
        <taxon>Oceanospirillales</taxon>
        <taxon>Endozoicomonadaceae</taxon>
        <taxon>Endozoicomonas</taxon>
    </lineage>
</organism>